<dbReference type="RefSeq" id="XP_018992912.1">
    <property type="nucleotide sequence ID" value="XM_019138969.1"/>
</dbReference>
<feature type="region of interest" description="Disordered" evidence="6">
    <location>
        <begin position="234"/>
        <end position="288"/>
    </location>
</feature>
<dbReference type="GO" id="GO:0005789">
    <property type="term" value="C:endoplasmic reticulum membrane"/>
    <property type="evidence" value="ECO:0007669"/>
    <property type="project" value="UniProtKB-SubCell"/>
</dbReference>
<dbReference type="InterPro" id="IPR021013">
    <property type="entry name" value="ATPase_Vma12"/>
</dbReference>
<comment type="caution">
    <text evidence="8">The sequence shown here is derived from an EMBL/GenBank/DDBJ whole genome shotgun (WGS) entry which is preliminary data.</text>
</comment>
<feature type="transmembrane region" description="Helical" evidence="7">
    <location>
        <begin position="169"/>
        <end position="187"/>
    </location>
</feature>
<keyword evidence="4 7" id="KW-1133">Transmembrane helix</keyword>
<keyword evidence="5 7" id="KW-0472">Membrane</keyword>
<dbReference type="Pfam" id="PF11712">
    <property type="entry name" value="Vma12"/>
    <property type="match status" value="1"/>
</dbReference>
<keyword evidence="9" id="KW-1185">Reference proteome</keyword>
<dbReference type="EMBL" id="AWGJ01000007">
    <property type="protein sequence ID" value="ODN77676.1"/>
    <property type="molecule type" value="Genomic_DNA"/>
</dbReference>
<protein>
    <submittedName>
        <fullName evidence="8">Uncharacterized protein</fullName>
    </submittedName>
</protein>
<dbReference type="AlphaFoldDB" id="A0A1E3HPP2"/>
<evidence type="ECO:0000256" key="1">
    <source>
        <dbReference type="ARBA" id="ARBA00004477"/>
    </source>
</evidence>
<dbReference type="GO" id="GO:0070072">
    <property type="term" value="P:vacuolar proton-transporting V-type ATPase complex assembly"/>
    <property type="evidence" value="ECO:0007669"/>
    <property type="project" value="InterPro"/>
</dbReference>
<sequence>MSTILILPPQLLETIKNLLKVKDLPEDLRKPLVEAASQTVTTEVLAVKDVPVVEEKIVDQDGDQSEDTSFSPPPTPPTIDLDLLERLSTWATSDEGRSKLIQNELDPLSYTHIALVSGTEVYLTPKQLERLRAAEDPDKPNPYLPSYLSPAPPSFGTEYRTLARTLSTVINILFSIFGAAVAVYVAATSGAGYSREKGVLLGVLAGVVVGIADGVLVIIFQGRVQENRKERWERGRKFMTGSGKMEPEAPEAESKEAVGMEDKSEVGPSALPKRIQLKRRAIKESGTD</sequence>
<feature type="compositionally biased region" description="Basic and acidic residues" evidence="6">
    <location>
        <begin position="252"/>
        <end position="265"/>
    </location>
</feature>
<proteinExistence type="predicted"/>
<gene>
    <name evidence="8" type="ORF">L202_04826</name>
</gene>
<dbReference type="PANTHER" id="PTHR31394">
    <property type="entry name" value="TRANSMEMBRANE PROTEIN 199"/>
    <property type="match status" value="1"/>
</dbReference>
<keyword evidence="2 7" id="KW-0812">Transmembrane</keyword>
<organism evidence="8 9">
    <name type="scientific">Cryptococcus amylolentus CBS 6039</name>
    <dbReference type="NCBI Taxonomy" id="1295533"/>
    <lineage>
        <taxon>Eukaryota</taxon>
        <taxon>Fungi</taxon>
        <taxon>Dikarya</taxon>
        <taxon>Basidiomycota</taxon>
        <taxon>Agaricomycotina</taxon>
        <taxon>Tremellomycetes</taxon>
        <taxon>Tremellales</taxon>
        <taxon>Cryptococcaceae</taxon>
        <taxon>Cryptococcus</taxon>
    </lineage>
</organism>
<evidence type="ECO:0000313" key="9">
    <source>
        <dbReference type="Proteomes" id="UP000094065"/>
    </source>
</evidence>
<reference evidence="8 9" key="1">
    <citation type="submission" date="2016-06" db="EMBL/GenBank/DDBJ databases">
        <title>Evolution of pathogenesis and genome organization in the Tremellales.</title>
        <authorList>
            <person name="Cuomo C."/>
            <person name="Litvintseva A."/>
            <person name="Heitman J."/>
            <person name="Chen Y."/>
            <person name="Sun S."/>
            <person name="Springer D."/>
            <person name="Dromer F."/>
            <person name="Young S."/>
            <person name="Zeng Q."/>
            <person name="Chapman S."/>
            <person name="Gujja S."/>
            <person name="Saif S."/>
            <person name="Birren B."/>
        </authorList>
    </citation>
    <scope>NUCLEOTIDE SEQUENCE [LARGE SCALE GENOMIC DNA]</scope>
    <source>
        <strain evidence="8 9">CBS 6039</strain>
    </source>
</reference>
<keyword evidence="3" id="KW-0256">Endoplasmic reticulum</keyword>
<evidence type="ECO:0000256" key="4">
    <source>
        <dbReference type="ARBA" id="ARBA00022989"/>
    </source>
</evidence>
<comment type="subcellular location">
    <subcellularLocation>
        <location evidence="1">Endoplasmic reticulum membrane</location>
        <topology evidence="1">Multi-pass membrane protein</topology>
    </subcellularLocation>
</comment>
<evidence type="ECO:0000256" key="7">
    <source>
        <dbReference type="SAM" id="Phobius"/>
    </source>
</evidence>
<accession>A0A1E3HPP2</accession>
<feature type="region of interest" description="Disordered" evidence="6">
    <location>
        <begin position="57"/>
        <end position="78"/>
    </location>
</feature>
<evidence type="ECO:0000313" key="8">
    <source>
        <dbReference type="EMBL" id="ODN77676.1"/>
    </source>
</evidence>
<evidence type="ECO:0000256" key="3">
    <source>
        <dbReference type="ARBA" id="ARBA00022824"/>
    </source>
</evidence>
<evidence type="ECO:0000256" key="2">
    <source>
        <dbReference type="ARBA" id="ARBA00022692"/>
    </source>
</evidence>
<feature type="transmembrane region" description="Helical" evidence="7">
    <location>
        <begin position="199"/>
        <end position="220"/>
    </location>
</feature>
<dbReference type="PANTHER" id="PTHR31394:SF1">
    <property type="entry name" value="TRANSMEMBRANE PROTEIN 199"/>
    <property type="match status" value="1"/>
</dbReference>
<evidence type="ECO:0000256" key="6">
    <source>
        <dbReference type="SAM" id="MobiDB-lite"/>
    </source>
</evidence>
<evidence type="ECO:0000256" key="5">
    <source>
        <dbReference type="ARBA" id="ARBA00023136"/>
    </source>
</evidence>
<dbReference type="GeneID" id="30156135"/>
<dbReference type="Proteomes" id="UP000094065">
    <property type="component" value="Unassembled WGS sequence"/>
</dbReference>
<dbReference type="OrthoDB" id="3193718at2759"/>
<name>A0A1E3HPP2_9TREE</name>